<evidence type="ECO:0000256" key="6">
    <source>
        <dbReference type="ARBA" id="ARBA00023268"/>
    </source>
</evidence>
<name>A0AAV4PXF1_9ARAC</name>
<evidence type="ECO:0000256" key="14">
    <source>
        <dbReference type="PROSITE-ProRule" id="PRU00464"/>
    </source>
</evidence>
<reference evidence="17 18" key="1">
    <citation type="submission" date="2021-06" db="EMBL/GenBank/DDBJ databases">
        <title>Caerostris darwini draft genome.</title>
        <authorList>
            <person name="Kono N."/>
            <person name="Arakawa K."/>
        </authorList>
    </citation>
    <scope>NUCLEOTIDE SEQUENCE [LARGE SCALE GENOMIC DNA]</scope>
</reference>
<dbReference type="PROSITE" id="PS50263">
    <property type="entry name" value="CN_HYDROLASE"/>
    <property type="match status" value="1"/>
</dbReference>
<evidence type="ECO:0000256" key="12">
    <source>
        <dbReference type="PIRSR" id="PIRSR639383-2"/>
    </source>
</evidence>
<evidence type="ECO:0000256" key="10">
    <source>
        <dbReference type="ARBA" id="ARBA00069577"/>
    </source>
</evidence>
<proteinExistence type="inferred from homology"/>
<dbReference type="Gene3D" id="3.30.428.10">
    <property type="entry name" value="HIT-like"/>
    <property type="match status" value="1"/>
</dbReference>
<evidence type="ECO:0000256" key="11">
    <source>
        <dbReference type="PIRSR" id="PIRSR639383-1"/>
    </source>
</evidence>
<keyword evidence="18" id="KW-1185">Reference proteome</keyword>
<feature type="active site" description="Tele-AMP-histidine intermediate" evidence="11">
    <location>
        <position position="418"/>
    </location>
</feature>
<keyword evidence="6" id="KW-0511">Multifunctional enzyme</keyword>
<evidence type="ECO:0000256" key="9">
    <source>
        <dbReference type="ARBA" id="ARBA00061127"/>
    </source>
</evidence>
<evidence type="ECO:0000259" key="16">
    <source>
        <dbReference type="PROSITE" id="PS51084"/>
    </source>
</evidence>
<feature type="binding site" evidence="12">
    <location>
        <position position="349"/>
    </location>
    <ligand>
        <name>substrate</name>
    </ligand>
</feature>
<dbReference type="InterPro" id="IPR039383">
    <property type="entry name" value="FHIT"/>
</dbReference>
<evidence type="ECO:0000313" key="18">
    <source>
        <dbReference type="Proteomes" id="UP001054837"/>
    </source>
</evidence>
<dbReference type="PROSITE" id="PS00892">
    <property type="entry name" value="HIT_1"/>
    <property type="match status" value="1"/>
</dbReference>
<dbReference type="EMBL" id="BPLQ01003442">
    <property type="protein sequence ID" value="GIY00557.1"/>
    <property type="molecule type" value="Genomic_DNA"/>
</dbReference>
<feature type="binding site" evidence="12">
    <location>
        <position position="405"/>
    </location>
    <ligand>
        <name>substrate</name>
    </ligand>
</feature>
<feature type="site" description="Important for induction of apoptosis" evidence="13">
    <location>
        <position position="436"/>
    </location>
</feature>
<dbReference type="Pfam" id="PF01230">
    <property type="entry name" value="HIT"/>
    <property type="match status" value="1"/>
</dbReference>
<evidence type="ECO:0000256" key="8">
    <source>
        <dbReference type="ARBA" id="ARBA00057461"/>
    </source>
</evidence>
<accession>A0AAV4PXF1</accession>
<feature type="non-terminal residue" evidence="17">
    <location>
        <position position="1"/>
    </location>
</feature>
<dbReference type="FunFam" id="3.30.428.10:FF:000011">
    <property type="entry name" value="Fragile histidine triad"/>
    <property type="match status" value="1"/>
</dbReference>
<dbReference type="GO" id="GO:0016811">
    <property type="term" value="F:hydrolase activity, acting on carbon-nitrogen (but not peptide) bonds, in linear amides"/>
    <property type="evidence" value="ECO:0007669"/>
    <property type="project" value="InterPro"/>
</dbReference>
<evidence type="ECO:0000256" key="1">
    <source>
        <dbReference type="ARBA" id="ARBA00001936"/>
    </source>
</evidence>
<sequence length="467" mass="52544">KFIQYLKRTSLVIKHCFPVQSNSRLFSRSSVMSADQTLTVAVCQLNCTADRKKNFETCKELINKAAAHHAKMVFLPECFDHVGESRAQSFELAESLDGPLIYEYKKLAADHSLWLSLGGYHEKDLSKDQSRVYNAHIIINPSGDIVSVYRKVHLFDIDIPGSVRLKESDFTIPGTKLCPPVETSVGKIGLGICYDLRFPEFALALTKAGAEILTYPSAFTQTTGMAHWESLLRSRAIESQCYTIAAAQTGRHNAKRVSYGHAMVVDPWGCIVACSSEGVGIIFADINLEYIKKIRSEMPIWEHRRSELYGSVMPPESDQNAETTYMFATNELNPDCIFYKTKYSMAFVNKKCVVPGHVLVTPLRCAKRLSDLNQDEVADLFLCVQTVQRKIEEAYNASSSSVAIQDGPDAGQTVPHVHVHILPRKPGDFKRNDDVYESLESHDKGKNIEWRSLDDMVEEAIRLKKYF</sequence>
<evidence type="ECO:0000256" key="3">
    <source>
        <dbReference type="ARBA" id="ARBA00012377"/>
    </source>
</evidence>
<dbReference type="Gene3D" id="3.60.110.10">
    <property type="entry name" value="Carbon-nitrogen hydrolase"/>
    <property type="match status" value="1"/>
</dbReference>
<feature type="binding site" evidence="12">
    <location>
        <begin position="411"/>
        <end position="414"/>
    </location>
    <ligand>
        <name>substrate</name>
    </ligand>
</feature>
<dbReference type="SUPFAM" id="SSF56317">
    <property type="entry name" value="Carbon-nitrogen hydrolase"/>
    <property type="match status" value="1"/>
</dbReference>
<organism evidence="17 18">
    <name type="scientific">Caerostris darwini</name>
    <dbReference type="NCBI Taxonomy" id="1538125"/>
    <lineage>
        <taxon>Eukaryota</taxon>
        <taxon>Metazoa</taxon>
        <taxon>Ecdysozoa</taxon>
        <taxon>Arthropoda</taxon>
        <taxon>Chelicerata</taxon>
        <taxon>Arachnida</taxon>
        <taxon>Araneae</taxon>
        <taxon>Araneomorphae</taxon>
        <taxon>Entelegynae</taxon>
        <taxon>Araneoidea</taxon>
        <taxon>Araneidae</taxon>
        <taxon>Caerostris</taxon>
    </lineage>
</organism>
<dbReference type="InterPro" id="IPR036526">
    <property type="entry name" value="C-N_Hydrolase_sf"/>
</dbReference>
<dbReference type="CDD" id="cd01275">
    <property type="entry name" value="FHIT"/>
    <property type="match status" value="1"/>
</dbReference>
<dbReference type="GO" id="GO:0047710">
    <property type="term" value="F:bis(5'-adenosyl)-triphosphatase activity"/>
    <property type="evidence" value="ECO:0007669"/>
    <property type="project" value="UniProtKB-EC"/>
</dbReference>
<dbReference type="PROSITE" id="PS51084">
    <property type="entry name" value="HIT_2"/>
    <property type="match status" value="1"/>
</dbReference>
<dbReference type="PROSITE" id="PS01227">
    <property type="entry name" value="UPF0012"/>
    <property type="match status" value="1"/>
</dbReference>
<dbReference type="InterPro" id="IPR003010">
    <property type="entry name" value="C-N_Hydrolase"/>
</dbReference>
<gene>
    <name evidence="17" type="primary">nft-1</name>
    <name evidence="17" type="ORF">CDAR_552621</name>
</gene>
<feature type="domain" description="HIT" evidence="16">
    <location>
        <begin position="324"/>
        <end position="431"/>
    </location>
</feature>
<comment type="similarity">
    <text evidence="9">In the N-terminal section; belongs to the UPF0012 family.</text>
</comment>
<dbReference type="Pfam" id="PF00795">
    <property type="entry name" value="CN_hydrolase"/>
    <property type="match status" value="1"/>
</dbReference>
<evidence type="ECO:0000259" key="15">
    <source>
        <dbReference type="PROSITE" id="PS50263"/>
    </source>
</evidence>
<protein>
    <recommendedName>
        <fullName evidence="10">Nitrilase and fragile histidine triad fusion protein NitFhit</fullName>
        <ecNumber evidence="3">3.6.1.29</ecNumber>
    </recommendedName>
</protein>
<dbReference type="FunFam" id="3.60.110.10:FF:000005">
    <property type="entry name" value="nitrilase homolog 1 isoform X1"/>
    <property type="match status" value="1"/>
</dbReference>
<dbReference type="PANTHER" id="PTHR23088">
    <property type="entry name" value="NITRILASE-RELATED"/>
    <property type="match status" value="1"/>
</dbReference>
<comment type="subunit">
    <text evidence="2">Homotetramer.</text>
</comment>
<feature type="domain" description="CN hydrolase" evidence="15">
    <location>
        <begin position="38"/>
        <end position="288"/>
    </location>
</feature>
<comment type="catalytic activity">
    <reaction evidence="7">
        <text>P(1),P(3)-bis(5'-adenosyl) triphosphate + H2O = AMP + ADP + 2 H(+)</text>
        <dbReference type="Rhea" id="RHEA:13893"/>
        <dbReference type="ChEBI" id="CHEBI:15377"/>
        <dbReference type="ChEBI" id="CHEBI:15378"/>
        <dbReference type="ChEBI" id="CHEBI:58529"/>
        <dbReference type="ChEBI" id="CHEBI:456215"/>
        <dbReference type="ChEBI" id="CHEBI:456216"/>
        <dbReference type="EC" id="3.6.1.29"/>
    </reaction>
</comment>
<comment type="caution">
    <text evidence="17">The sequence shown here is derived from an EMBL/GenBank/DDBJ whole genome shotgun (WGS) entry which is preliminary data.</text>
</comment>
<keyword evidence="5" id="KW-0378">Hydrolase</keyword>
<dbReference type="EC" id="3.6.1.29" evidence="3"/>
<evidence type="ECO:0000256" key="7">
    <source>
        <dbReference type="ARBA" id="ARBA00047780"/>
    </source>
</evidence>
<evidence type="ECO:0000313" key="17">
    <source>
        <dbReference type="EMBL" id="GIY00557.1"/>
    </source>
</evidence>
<feature type="binding site" evidence="12">
    <location>
        <position position="420"/>
    </location>
    <ligand>
        <name>substrate</name>
    </ligand>
</feature>
<dbReference type="InterPro" id="IPR001110">
    <property type="entry name" value="UPF0012_CS"/>
</dbReference>
<dbReference type="InterPro" id="IPR036265">
    <property type="entry name" value="HIT-like_sf"/>
</dbReference>
<dbReference type="InterPro" id="IPR011146">
    <property type="entry name" value="HIT-like"/>
</dbReference>
<evidence type="ECO:0000256" key="4">
    <source>
        <dbReference type="ARBA" id="ARBA00022741"/>
    </source>
</evidence>
<comment type="cofactor">
    <cofactor evidence="1">
        <name>Mn(2+)</name>
        <dbReference type="ChEBI" id="CHEBI:29035"/>
    </cofactor>
</comment>
<dbReference type="PANTHER" id="PTHR23088:SF27">
    <property type="entry name" value="DEAMINATED GLUTATHIONE AMIDASE"/>
    <property type="match status" value="1"/>
</dbReference>
<dbReference type="InterPro" id="IPR019808">
    <property type="entry name" value="Histidine_triad_CS"/>
</dbReference>
<evidence type="ECO:0000256" key="5">
    <source>
        <dbReference type="ARBA" id="ARBA00022801"/>
    </source>
</evidence>
<comment type="function">
    <text evidence="8">Cleaves A-5'-PPP-5'A to yield AMP and ADP.</text>
</comment>
<dbReference type="InterPro" id="IPR045254">
    <property type="entry name" value="Nit1/2_C-N_Hydrolase"/>
</dbReference>
<evidence type="ECO:0000256" key="13">
    <source>
        <dbReference type="PIRSR" id="PIRSR639383-3"/>
    </source>
</evidence>
<dbReference type="CDD" id="cd07572">
    <property type="entry name" value="nit"/>
    <property type="match status" value="1"/>
</dbReference>
<dbReference type="SUPFAM" id="SSF54197">
    <property type="entry name" value="HIT-like"/>
    <property type="match status" value="1"/>
</dbReference>
<feature type="short sequence motif" description="Histidine triad motif" evidence="14">
    <location>
        <begin position="416"/>
        <end position="420"/>
    </location>
</feature>
<keyword evidence="4" id="KW-0547">Nucleotide-binding</keyword>
<dbReference type="Proteomes" id="UP001054837">
    <property type="component" value="Unassembled WGS sequence"/>
</dbReference>
<dbReference type="GO" id="GO:0000166">
    <property type="term" value="F:nucleotide binding"/>
    <property type="evidence" value="ECO:0007669"/>
    <property type="project" value="UniProtKB-KW"/>
</dbReference>
<evidence type="ECO:0000256" key="2">
    <source>
        <dbReference type="ARBA" id="ARBA00011881"/>
    </source>
</evidence>
<dbReference type="AlphaFoldDB" id="A0AAV4PXF1"/>